<evidence type="ECO:0000256" key="1">
    <source>
        <dbReference type="ARBA" id="ARBA00001255"/>
    </source>
</evidence>
<reference evidence="12" key="1">
    <citation type="submission" date="2023-09" db="EMBL/GenBank/DDBJ databases">
        <title>Paenibacillus sp. chi10 Genome sequencing and assembly.</title>
        <authorList>
            <person name="Kim I."/>
        </authorList>
    </citation>
    <scope>NUCLEOTIDE SEQUENCE [LARGE SCALE GENOMIC DNA]</scope>
    <source>
        <strain evidence="12">chi10</strain>
    </source>
</reference>
<evidence type="ECO:0000256" key="4">
    <source>
        <dbReference type="ARBA" id="ARBA00012755"/>
    </source>
</evidence>
<dbReference type="RefSeq" id="WP_315745650.1">
    <property type="nucleotide sequence ID" value="NZ_JAVYAA010000002.1"/>
</dbReference>
<organism evidence="11 12">
    <name type="scientific">Paenibacillus suaedae</name>
    <dbReference type="NCBI Taxonomy" id="3077233"/>
    <lineage>
        <taxon>Bacteria</taxon>
        <taxon>Bacillati</taxon>
        <taxon>Bacillota</taxon>
        <taxon>Bacilli</taxon>
        <taxon>Bacillales</taxon>
        <taxon>Paenibacillaceae</taxon>
        <taxon>Paenibacillus</taxon>
    </lineage>
</organism>
<dbReference type="Pfam" id="PF10633">
    <property type="entry name" value="NPCBM_assoc"/>
    <property type="match status" value="1"/>
</dbReference>
<proteinExistence type="inferred from homology"/>
<feature type="domain" description="Glycosyl hydrolase family 98 putative carbohydrate-binding module" evidence="10">
    <location>
        <begin position="615"/>
        <end position="760"/>
    </location>
</feature>
<dbReference type="Proteomes" id="UP001250538">
    <property type="component" value="Unassembled WGS sequence"/>
</dbReference>
<dbReference type="InterPro" id="IPR017853">
    <property type="entry name" value="GH"/>
</dbReference>
<dbReference type="InterPro" id="IPR008979">
    <property type="entry name" value="Galactose-bd-like_sf"/>
</dbReference>
<dbReference type="Gene3D" id="2.60.40.1180">
    <property type="entry name" value="Golgi alpha-mannosidase II"/>
    <property type="match status" value="2"/>
</dbReference>
<comment type="caution">
    <text evidence="11">The sequence shown here is derived from an EMBL/GenBank/DDBJ whole genome shotgun (WGS) entry which is preliminary data.</text>
</comment>
<dbReference type="FunFam" id="3.20.20.70:FF:000202">
    <property type="entry name" value="Alpha-galactosidase"/>
    <property type="match status" value="1"/>
</dbReference>
<evidence type="ECO:0000259" key="10">
    <source>
        <dbReference type="SMART" id="SM00776"/>
    </source>
</evidence>
<evidence type="ECO:0000256" key="9">
    <source>
        <dbReference type="RuleBase" id="RU361168"/>
    </source>
</evidence>
<dbReference type="InterPro" id="IPR002241">
    <property type="entry name" value="Glyco_hydro_27"/>
</dbReference>
<dbReference type="GO" id="GO:0016052">
    <property type="term" value="P:carbohydrate catabolic process"/>
    <property type="evidence" value="ECO:0007669"/>
    <property type="project" value="UniProtKB-ARBA"/>
</dbReference>
<dbReference type="PRINTS" id="PR00740">
    <property type="entry name" value="GLHYDRLASE27"/>
</dbReference>
<accession>A0AAJ2JY95</accession>
<sequence length="1016" mass="110794">MNNSRFQKSLAKLLLLFVLCIGLFGFNYSQAFALDNGLAETPPMGWNGWNAFHCDVNAVLVKETAKKMVESGMKEAGYQYVNLDDCWMLSQRDENGNLVPDPAKFPDGIKEVADYVHSLGLKIGIYASAGTTTCAWYPGSLNYEEKDAQSFAEWGIDYLKYDNCGDPQGRPIQERYEKMRDALAATGRDIVFSMSVGGGDDPWLWGKQVGNLWRTIGDISDSYLRMLVVFLKNVELYPYAGPGYWNDADMLEIGNGGMSLEEYRTEFSLWSIMASPLLVGTDLLNASKEIMDIYTNREVIAVNQDPIGLQGRPIKQQNDGSMVLLKPMANGDKAVVFFNSSNAALNVEISLSQLGIPFSVDKKTYTVRNLWAHETVSTTDKISASVPAHGIMMYRISPGTKNEVSTDGFKRVINNDGKEIWVKSLSDGSKMITLVNRTTAATKISAEPEKLGFKHASVYLAEDYWTGQKLSYASKIFSDVEPFSAVTYRVTPGTPNEVPAAVGISFDGPSLIAPGETKTIITTMTNYGRNAVHNLDLKLNVPEGWKVIPGSDTTFKTMPPEGKNNSVKVSWKVTAPQDAEAGWSHLTADVMFDSGGGNQGHVRSGLSVQIPSAPPTENAFLSDMQFFGNVSNGWGPIERDTSVGGNYQGDGKMITLNGKGYEKGLGVHAYSKASFYIGKNFSRFISDIGLDGETHGGSVIFQVWGDGEKLYDSGVMKDNADVQHVNVDVSNVDVLMLEVMDGGVGNGADHADWAGAKLLKEVLVDDIKINGESLSGFDQVTTDYYMTYLEGTISDVPTVEVIPANNDVKVDISPAEQLPGTTVITATSADGSVTKTYKIHFNVTPQLYVSDLPWIYATTGWGTIHRDASVGENPIKLLTDSGIVTYDKGIGTHAISEIIYDIAGRGYGRFQSYVGLDHESHNNDSGSIVFQVWADGELLFDSGTMKRDTLAKFVDVDVSGRKQLKLIVTDAGDGNGNDHADWADAQFIAGNTASEIHTKMNDEDLPTEVTIPDSNQ</sequence>
<keyword evidence="12" id="KW-1185">Reference proteome</keyword>
<feature type="domain" description="Glycosyl hydrolase family 98 putative carbohydrate-binding module" evidence="10">
    <location>
        <begin position="843"/>
        <end position="989"/>
    </location>
</feature>
<evidence type="ECO:0000256" key="2">
    <source>
        <dbReference type="ARBA" id="ARBA00006202"/>
    </source>
</evidence>
<keyword evidence="8 9" id="KW-0326">Glycosidase</keyword>
<dbReference type="SUPFAM" id="SSF51011">
    <property type="entry name" value="Glycosyl hydrolase domain"/>
    <property type="match status" value="2"/>
</dbReference>
<evidence type="ECO:0000313" key="12">
    <source>
        <dbReference type="Proteomes" id="UP001250538"/>
    </source>
</evidence>
<evidence type="ECO:0000256" key="8">
    <source>
        <dbReference type="ARBA" id="ARBA00023295"/>
    </source>
</evidence>
<gene>
    <name evidence="11" type="ORF">RQP50_12560</name>
</gene>
<evidence type="ECO:0000256" key="6">
    <source>
        <dbReference type="ARBA" id="ARBA00022801"/>
    </source>
</evidence>
<name>A0AAJ2JY95_9BACL</name>
<dbReference type="EC" id="3.2.1.22" evidence="4 9"/>
<evidence type="ECO:0000256" key="3">
    <source>
        <dbReference type="ARBA" id="ARBA00009743"/>
    </source>
</evidence>
<evidence type="ECO:0000256" key="5">
    <source>
        <dbReference type="ARBA" id="ARBA00022729"/>
    </source>
</evidence>
<dbReference type="InterPro" id="IPR000111">
    <property type="entry name" value="Glyco_hydro_27/36_CS"/>
</dbReference>
<comment type="similarity">
    <text evidence="2">Belongs to the glycosyl hydrolase 36 family.</text>
</comment>
<dbReference type="SMART" id="SM00776">
    <property type="entry name" value="NPCBM"/>
    <property type="match status" value="2"/>
</dbReference>
<dbReference type="InterPro" id="IPR041233">
    <property type="entry name" value="Melibiase_C"/>
</dbReference>
<dbReference type="GO" id="GO:0004557">
    <property type="term" value="F:alpha-galactosidase activity"/>
    <property type="evidence" value="ECO:0007669"/>
    <property type="project" value="UniProtKB-EC"/>
</dbReference>
<dbReference type="PANTHER" id="PTHR11452">
    <property type="entry name" value="ALPHA-GALACTOSIDASE/ALPHA-N-ACETYLGALACTOSAMINIDASE"/>
    <property type="match status" value="1"/>
</dbReference>
<comment type="catalytic activity">
    <reaction evidence="1 9">
        <text>Hydrolysis of terminal, non-reducing alpha-D-galactose residues in alpha-D-galactosides, including galactose oligosaccharides, galactomannans and galactolipids.</text>
        <dbReference type="EC" id="3.2.1.22"/>
    </reaction>
</comment>
<dbReference type="Pfam" id="PF08305">
    <property type="entry name" value="NPCBM"/>
    <property type="match status" value="2"/>
</dbReference>
<keyword evidence="6 9" id="KW-0378">Hydrolase</keyword>
<dbReference type="Gene3D" id="3.20.20.70">
    <property type="entry name" value="Aldolase class I"/>
    <property type="match status" value="1"/>
</dbReference>
<evidence type="ECO:0000256" key="7">
    <source>
        <dbReference type="ARBA" id="ARBA00023157"/>
    </source>
</evidence>
<comment type="similarity">
    <text evidence="3 9">Belongs to the glycosyl hydrolase 27 family.</text>
</comment>
<keyword evidence="7 9" id="KW-1015">Disulfide bond</keyword>
<dbReference type="InterPro" id="IPR013780">
    <property type="entry name" value="Glyco_hydro_b"/>
</dbReference>
<dbReference type="SUPFAM" id="SSF51445">
    <property type="entry name" value="(Trans)glycosidases"/>
    <property type="match status" value="1"/>
</dbReference>
<dbReference type="InterPro" id="IPR038637">
    <property type="entry name" value="NPCBM_sf"/>
</dbReference>
<dbReference type="Pfam" id="PF17801">
    <property type="entry name" value="Melibiase_C"/>
    <property type="match status" value="2"/>
</dbReference>
<dbReference type="PANTHER" id="PTHR11452:SF75">
    <property type="entry name" value="ALPHA-GALACTOSIDASE MEL1"/>
    <property type="match status" value="1"/>
</dbReference>
<dbReference type="Gene3D" id="2.60.120.1060">
    <property type="entry name" value="NPCBM/NEW2 domain"/>
    <property type="match status" value="2"/>
</dbReference>
<dbReference type="InterPro" id="IPR018905">
    <property type="entry name" value="A-galactase_NEW3"/>
</dbReference>
<dbReference type="InterPro" id="IPR013785">
    <property type="entry name" value="Aldolase_TIM"/>
</dbReference>
<dbReference type="InterPro" id="IPR013222">
    <property type="entry name" value="Glyco_hyd_98_carb-bd"/>
</dbReference>
<dbReference type="CDD" id="cd14792">
    <property type="entry name" value="GH27"/>
    <property type="match status" value="1"/>
</dbReference>
<dbReference type="AlphaFoldDB" id="A0AAJ2JY95"/>
<dbReference type="SUPFAM" id="SSF49785">
    <property type="entry name" value="Galactose-binding domain-like"/>
    <property type="match status" value="2"/>
</dbReference>
<evidence type="ECO:0000313" key="11">
    <source>
        <dbReference type="EMBL" id="MDT8977075.1"/>
    </source>
</evidence>
<keyword evidence="5" id="KW-0732">Signal</keyword>
<protein>
    <recommendedName>
        <fullName evidence="4 9">Alpha-galactosidase</fullName>
        <ecNumber evidence="4 9">3.2.1.22</ecNumber>
    </recommendedName>
    <alternativeName>
        <fullName evidence="9">Melibiase</fullName>
    </alternativeName>
</protein>
<dbReference type="Pfam" id="PF16499">
    <property type="entry name" value="Melibiase_2"/>
    <property type="match status" value="1"/>
</dbReference>
<dbReference type="EMBL" id="JAVYAA010000002">
    <property type="protein sequence ID" value="MDT8977075.1"/>
    <property type="molecule type" value="Genomic_DNA"/>
</dbReference>
<dbReference type="PROSITE" id="PS00512">
    <property type="entry name" value="ALPHA_GALACTOSIDASE"/>
    <property type="match status" value="1"/>
</dbReference>